<dbReference type="OrthoDB" id="1489643at2"/>
<gene>
    <name evidence="1" type="ORF">FSB75_04410</name>
</gene>
<proteinExistence type="predicted"/>
<sequence length="379" mass="44106">MTKLYALLFASAFFFSACKTASKSYDKGDYDEAVELSVKKLQKNSSDAESKDILKSAYVFAVNRHEDAIRNLSTSNNDNRYEAILNEYNELQDLYNAVQQSPAAAALVNARNYSDYVQTYRDKAADVHLAAAERWMSEGTKQAARNGYYEFVRALRFRDNAVIRAKRDEAYNAAVIKILIVPIQNYRGYNYSSSYQLQQFQNEVMRTLAFNMNDNFVKFYSEWDMQGARIEPDQILEMNLGRIRIGQPYDQSSRREVSKQVVVKEIVYKKDSVVKEYGTVRATITSTKRLLVSEGDLYLFLRDPSGRILWTDRFTGEHRWQTEFATYTGDERALSESDKALLNKNKHYDPPREEEIMAELYRQIQTDLSNRLRNYFSRF</sequence>
<reference evidence="1 2" key="1">
    <citation type="journal article" date="2015" name="Int. J. Syst. Evol. Microbiol.">
        <title>Flavisolibacter ginsenosidimutans sp. nov., with ginsenoside-converting activity isolated from soil used for cultivating ginseng.</title>
        <authorList>
            <person name="Zhao Y."/>
            <person name="Liu Q."/>
            <person name="Kang M.S."/>
            <person name="Jin F."/>
            <person name="Yu H."/>
            <person name="Im W.T."/>
        </authorList>
    </citation>
    <scope>NUCLEOTIDE SEQUENCE [LARGE SCALE GENOMIC DNA]</scope>
    <source>
        <strain evidence="1 2">Gsoil 636</strain>
    </source>
</reference>
<name>A0A5B8UF97_9BACT</name>
<keyword evidence="2" id="KW-1185">Reference proteome</keyword>
<dbReference type="Proteomes" id="UP000321204">
    <property type="component" value="Chromosome"/>
</dbReference>
<protein>
    <submittedName>
        <fullName evidence="1">Uncharacterized protein</fullName>
    </submittedName>
</protein>
<dbReference type="RefSeq" id="WP_146783352.1">
    <property type="nucleotide sequence ID" value="NZ_BAABIO010000006.1"/>
</dbReference>
<organism evidence="1 2">
    <name type="scientific">Flavisolibacter ginsenosidimutans</name>
    <dbReference type="NCBI Taxonomy" id="661481"/>
    <lineage>
        <taxon>Bacteria</taxon>
        <taxon>Pseudomonadati</taxon>
        <taxon>Bacteroidota</taxon>
        <taxon>Chitinophagia</taxon>
        <taxon>Chitinophagales</taxon>
        <taxon>Chitinophagaceae</taxon>
        <taxon>Flavisolibacter</taxon>
    </lineage>
</organism>
<dbReference type="KEGG" id="fgg:FSB75_04410"/>
<dbReference type="AlphaFoldDB" id="A0A5B8UF97"/>
<evidence type="ECO:0000313" key="2">
    <source>
        <dbReference type="Proteomes" id="UP000321204"/>
    </source>
</evidence>
<evidence type="ECO:0000313" key="1">
    <source>
        <dbReference type="EMBL" id="QEC55178.1"/>
    </source>
</evidence>
<accession>A0A5B8UF97</accession>
<dbReference type="EMBL" id="CP042433">
    <property type="protein sequence ID" value="QEC55178.1"/>
    <property type="molecule type" value="Genomic_DNA"/>
</dbReference>
<dbReference type="PROSITE" id="PS51257">
    <property type="entry name" value="PROKAR_LIPOPROTEIN"/>
    <property type="match status" value="1"/>
</dbReference>